<feature type="domain" description="Peptidase M24" evidence="1">
    <location>
        <begin position="141"/>
        <end position="375"/>
    </location>
</feature>
<reference evidence="3" key="1">
    <citation type="submission" date="2016-04" db="EMBL/GenBank/DDBJ databases">
        <authorList>
            <person name="Evans L.H."/>
            <person name="Alamgir A."/>
            <person name="Owens N."/>
            <person name="Weber N.D."/>
            <person name="Virtaneva K."/>
            <person name="Barbian K."/>
            <person name="Babar A."/>
            <person name="Rosenke K."/>
        </authorList>
    </citation>
    <scope>NUCLEOTIDE SEQUENCE</scope>
    <source>
        <strain evidence="3">86-2</strain>
    </source>
</reference>
<dbReference type="CDD" id="cd01066">
    <property type="entry name" value="APP_MetAP"/>
    <property type="match status" value="1"/>
</dbReference>
<dbReference type="PANTHER" id="PTHR46112">
    <property type="entry name" value="AMINOPEPTIDASE"/>
    <property type="match status" value="1"/>
</dbReference>
<evidence type="ECO:0000259" key="2">
    <source>
        <dbReference type="Pfam" id="PF01321"/>
    </source>
</evidence>
<dbReference type="InterPro" id="IPR000994">
    <property type="entry name" value="Pept_M24"/>
</dbReference>
<dbReference type="InterPro" id="IPR036005">
    <property type="entry name" value="Creatinase/aminopeptidase-like"/>
</dbReference>
<dbReference type="Gene3D" id="3.40.350.10">
    <property type="entry name" value="Creatinase/prolidase N-terminal domain"/>
    <property type="match status" value="1"/>
</dbReference>
<sequence length="391" mass="43693">MSYKEDLSKDLLIRQQRLQSAMQSMNIEGCILTTAVNVFYMTGMVYNGYYYLPIEGQPVHFVKRPEDVSFDNTIYIRKPEQITDELKNLGHSIPQSVLIETDVISFGECSRLLNTFGLKEAANASTLMRKVRSVKTEFELEQVRLCARKHEAVYKMIPSVYKDGMTDIEFQIEIERLMRLHGSLGLFRSYGENMDIYMGSLLTGENAEAPSPFDFALGGAGTSPILPLGASGQKIKKGNTIMVDMAGNYTPWMTDMTRVFSVGKTLDLAYRAHQVSIEISNKVMDIAKPGVSCAELYNIAMEAVVKNNLEPYFMGTKQQAKFVGHGVGLEINEPPVLTPRSKELLEPNIVFALEPKFVIPEVGAVGIENTYLVTQGGLEKLTILEEEIIEL</sequence>
<dbReference type="InterPro" id="IPR000587">
    <property type="entry name" value="Creatinase_N"/>
</dbReference>
<accession>A0A212JU95</accession>
<evidence type="ECO:0000313" key="3">
    <source>
        <dbReference type="EMBL" id="SBW02957.1"/>
    </source>
</evidence>
<organism evidence="3">
    <name type="scientific">uncultured Dysgonomonas sp</name>
    <dbReference type="NCBI Taxonomy" id="206096"/>
    <lineage>
        <taxon>Bacteria</taxon>
        <taxon>Pseudomonadati</taxon>
        <taxon>Bacteroidota</taxon>
        <taxon>Bacteroidia</taxon>
        <taxon>Bacteroidales</taxon>
        <taxon>Dysgonomonadaceae</taxon>
        <taxon>Dysgonomonas</taxon>
        <taxon>environmental samples</taxon>
    </lineage>
</organism>
<dbReference type="Pfam" id="PF00557">
    <property type="entry name" value="Peptidase_M24"/>
    <property type="match status" value="1"/>
</dbReference>
<dbReference type="Pfam" id="PF01321">
    <property type="entry name" value="Creatinase_N"/>
    <property type="match status" value="1"/>
</dbReference>
<dbReference type="PANTHER" id="PTHR46112:SF2">
    <property type="entry name" value="XAA-PRO AMINOPEPTIDASE P-RELATED"/>
    <property type="match status" value="1"/>
</dbReference>
<dbReference type="SUPFAM" id="SSF55920">
    <property type="entry name" value="Creatinase/aminopeptidase"/>
    <property type="match status" value="1"/>
</dbReference>
<dbReference type="InterPro" id="IPR029149">
    <property type="entry name" value="Creatin/AminoP/Spt16_N"/>
</dbReference>
<feature type="domain" description="Creatinase N-terminal" evidence="2">
    <location>
        <begin position="14"/>
        <end position="134"/>
    </location>
</feature>
<dbReference type="Gene3D" id="3.90.230.10">
    <property type="entry name" value="Creatinase/methionine aminopeptidase superfamily"/>
    <property type="match status" value="1"/>
</dbReference>
<dbReference type="SUPFAM" id="SSF53092">
    <property type="entry name" value="Creatinase/prolidase N-terminal domain"/>
    <property type="match status" value="1"/>
</dbReference>
<name>A0A212JU95_9BACT</name>
<protein>
    <recommendedName>
        <fullName evidence="4">Peptidase M24</fullName>
    </recommendedName>
</protein>
<proteinExistence type="predicted"/>
<evidence type="ECO:0000259" key="1">
    <source>
        <dbReference type="Pfam" id="PF00557"/>
    </source>
</evidence>
<dbReference type="EMBL" id="FLUL01000001">
    <property type="protein sequence ID" value="SBW02957.1"/>
    <property type="molecule type" value="Genomic_DNA"/>
</dbReference>
<dbReference type="RefSeq" id="WP_296949953.1">
    <property type="nucleotide sequence ID" value="NZ_LT599021.1"/>
</dbReference>
<gene>
    <name evidence="3" type="ORF">KL86DYS2_12350</name>
</gene>
<dbReference type="InterPro" id="IPR050659">
    <property type="entry name" value="Peptidase_M24B"/>
</dbReference>
<evidence type="ECO:0008006" key="4">
    <source>
        <dbReference type="Google" id="ProtNLM"/>
    </source>
</evidence>
<dbReference type="AlphaFoldDB" id="A0A212JU95"/>